<dbReference type="Proteomes" id="UP000663862">
    <property type="component" value="Unassembled WGS sequence"/>
</dbReference>
<evidence type="ECO:0000313" key="6">
    <source>
        <dbReference type="EMBL" id="CAF4411833.1"/>
    </source>
</evidence>
<dbReference type="Proteomes" id="UP000663851">
    <property type="component" value="Unassembled WGS sequence"/>
</dbReference>
<dbReference type="Proteomes" id="UP000663869">
    <property type="component" value="Unassembled WGS sequence"/>
</dbReference>
<dbReference type="AlphaFoldDB" id="A0A818AME0"/>
<evidence type="ECO:0000313" key="4">
    <source>
        <dbReference type="EMBL" id="CAF3454177.1"/>
    </source>
</evidence>
<evidence type="ECO:0000313" key="7">
    <source>
        <dbReference type="EMBL" id="CAF4527081.1"/>
    </source>
</evidence>
<proteinExistence type="predicted"/>
<organism evidence="3 10">
    <name type="scientific">Rotaria socialis</name>
    <dbReference type="NCBI Taxonomy" id="392032"/>
    <lineage>
        <taxon>Eukaryota</taxon>
        <taxon>Metazoa</taxon>
        <taxon>Spiralia</taxon>
        <taxon>Gnathifera</taxon>
        <taxon>Rotifera</taxon>
        <taxon>Eurotatoria</taxon>
        <taxon>Bdelloidea</taxon>
        <taxon>Philodinida</taxon>
        <taxon>Philodinidae</taxon>
        <taxon>Rotaria</taxon>
    </lineage>
</organism>
<dbReference type="EMBL" id="CAJOBR010003050">
    <property type="protein sequence ID" value="CAF4720249.1"/>
    <property type="molecule type" value="Genomic_DNA"/>
</dbReference>
<dbReference type="PROSITE" id="PS50994">
    <property type="entry name" value="INTEGRASE"/>
    <property type="match status" value="1"/>
</dbReference>
<accession>A0A818AME0</accession>
<evidence type="ECO:0000259" key="1">
    <source>
        <dbReference type="PROSITE" id="PS50994"/>
    </source>
</evidence>
<dbReference type="EMBL" id="CAJNYD010002953">
    <property type="protein sequence ID" value="CAF3464453.1"/>
    <property type="molecule type" value="Genomic_DNA"/>
</dbReference>
<sequence length="260" mass="30258">MIRELNNKPNIHYLMINEILNIQLRNGTYVPIIPNSLRNEILYSFHDHPTAEHFRRDKTWNRLNDLCSWPTIRQNVIQYIQSCTACAHYNIRRYKPPEQMQLIESPGEVFDLVQMDFTGPLPQSINGNRYVIALTNYLSKYIISKDVPNDSTQTAAEFLIDITLEFGPPHQLQTDCGSHFTSANFEAATNRLGCVHTVSTPYHPQSQGVIERFNATFKQQLSKYTNEHYDDWDVYLKYHCIILQQLDSSNHIIFTISNFS</sequence>
<evidence type="ECO:0000313" key="11">
    <source>
        <dbReference type="Proteomes" id="UP000663873"/>
    </source>
</evidence>
<dbReference type="Gene3D" id="3.30.420.10">
    <property type="entry name" value="Ribonuclease H-like superfamily/Ribonuclease H"/>
    <property type="match status" value="1"/>
</dbReference>
<dbReference type="EMBL" id="CAJOBP010003604">
    <property type="protein sequence ID" value="CAF4411833.1"/>
    <property type="molecule type" value="Genomic_DNA"/>
</dbReference>
<dbReference type="InterPro" id="IPR012337">
    <property type="entry name" value="RNaseH-like_sf"/>
</dbReference>
<dbReference type="Proteomes" id="UP000663825">
    <property type="component" value="Unassembled WGS sequence"/>
</dbReference>
<dbReference type="PANTHER" id="PTHR37984">
    <property type="entry name" value="PROTEIN CBG26694"/>
    <property type="match status" value="1"/>
</dbReference>
<dbReference type="Proteomes" id="UP000663872">
    <property type="component" value="Unassembled WGS sequence"/>
</dbReference>
<dbReference type="Proteomes" id="UP000663848">
    <property type="component" value="Unassembled WGS sequence"/>
</dbReference>
<dbReference type="InterPro" id="IPR036397">
    <property type="entry name" value="RNaseH_sf"/>
</dbReference>
<dbReference type="PANTHER" id="PTHR37984:SF15">
    <property type="entry name" value="INTEGRASE CATALYTIC DOMAIN-CONTAINING PROTEIN"/>
    <property type="match status" value="1"/>
</dbReference>
<dbReference type="EMBL" id="CAJOBQ010002879">
    <property type="protein sequence ID" value="CAF4583476.1"/>
    <property type="molecule type" value="Genomic_DNA"/>
</dbReference>
<gene>
    <name evidence="4" type="ORF">FME351_LOCUS13608</name>
    <name evidence="3" type="ORF">GRG538_LOCUS10401</name>
    <name evidence="7" type="ORF">HFQ381_LOCUS29489</name>
    <name evidence="5" type="ORF">LUA448_LOCUS22893</name>
    <name evidence="9" type="ORF">QYT958_LOCUS18921</name>
    <name evidence="2" type="ORF">TIS948_LOCUS21864</name>
    <name evidence="8" type="ORF">TSG867_LOCUS26726</name>
    <name evidence="6" type="ORF">UJA718_LOCUS19879</name>
</gene>
<dbReference type="EMBL" id="CAJNXB010003764">
    <property type="protein sequence ID" value="CAF3335836.1"/>
    <property type="molecule type" value="Genomic_DNA"/>
</dbReference>
<dbReference type="Gene3D" id="1.10.340.70">
    <property type="match status" value="1"/>
</dbReference>
<dbReference type="InterPro" id="IPR041588">
    <property type="entry name" value="Integrase_H2C2"/>
</dbReference>
<evidence type="ECO:0000313" key="2">
    <source>
        <dbReference type="EMBL" id="CAF3335836.1"/>
    </source>
</evidence>
<dbReference type="InterPro" id="IPR001584">
    <property type="entry name" value="Integrase_cat-core"/>
</dbReference>
<evidence type="ECO:0000313" key="8">
    <source>
        <dbReference type="EMBL" id="CAF4583476.1"/>
    </source>
</evidence>
<dbReference type="GO" id="GO:0015074">
    <property type="term" value="P:DNA integration"/>
    <property type="evidence" value="ECO:0007669"/>
    <property type="project" value="InterPro"/>
</dbReference>
<dbReference type="OrthoDB" id="115183at2759"/>
<dbReference type="Proteomes" id="UP000663873">
    <property type="component" value="Unassembled WGS sequence"/>
</dbReference>
<evidence type="ECO:0000313" key="10">
    <source>
        <dbReference type="Proteomes" id="UP000663872"/>
    </source>
</evidence>
<dbReference type="EMBL" id="CAJNYT010001331">
    <property type="protein sequence ID" value="CAF3405356.1"/>
    <property type="molecule type" value="Genomic_DNA"/>
</dbReference>
<dbReference type="Pfam" id="PF17921">
    <property type="entry name" value="Integrase_H2C2"/>
    <property type="match status" value="1"/>
</dbReference>
<reference evidence="3" key="1">
    <citation type="submission" date="2021-02" db="EMBL/GenBank/DDBJ databases">
        <authorList>
            <person name="Nowell W R."/>
        </authorList>
    </citation>
    <scope>NUCLEOTIDE SEQUENCE</scope>
</reference>
<dbReference type="EMBL" id="CAJOBO010004674">
    <property type="protein sequence ID" value="CAF4527081.1"/>
    <property type="molecule type" value="Genomic_DNA"/>
</dbReference>
<dbReference type="GO" id="GO:0003676">
    <property type="term" value="F:nucleic acid binding"/>
    <property type="evidence" value="ECO:0007669"/>
    <property type="project" value="InterPro"/>
</dbReference>
<protein>
    <recommendedName>
        <fullName evidence="1">Integrase catalytic domain-containing protein</fullName>
    </recommendedName>
</protein>
<comment type="caution">
    <text evidence="3">The sequence shown here is derived from an EMBL/GenBank/DDBJ whole genome shotgun (WGS) entry which is preliminary data.</text>
</comment>
<evidence type="ECO:0000313" key="3">
    <source>
        <dbReference type="EMBL" id="CAF3405356.1"/>
    </source>
</evidence>
<dbReference type="SUPFAM" id="SSF53098">
    <property type="entry name" value="Ribonuclease H-like"/>
    <property type="match status" value="1"/>
</dbReference>
<keyword evidence="11" id="KW-1185">Reference proteome</keyword>
<evidence type="ECO:0000313" key="9">
    <source>
        <dbReference type="EMBL" id="CAF4720249.1"/>
    </source>
</evidence>
<evidence type="ECO:0000313" key="5">
    <source>
        <dbReference type="EMBL" id="CAF3464453.1"/>
    </source>
</evidence>
<dbReference type="EMBL" id="CAJNYU010001644">
    <property type="protein sequence ID" value="CAF3454177.1"/>
    <property type="molecule type" value="Genomic_DNA"/>
</dbReference>
<dbReference type="Pfam" id="PF00665">
    <property type="entry name" value="rve"/>
    <property type="match status" value="1"/>
</dbReference>
<feature type="domain" description="Integrase catalytic" evidence="1">
    <location>
        <begin position="102"/>
        <end position="260"/>
    </location>
</feature>
<dbReference type="Proteomes" id="UP000663833">
    <property type="component" value="Unassembled WGS sequence"/>
</dbReference>
<name>A0A818AME0_9BILA</name>
<dbReference type="InterPro" id="IPR050951">
    <property type="entry name" value="Retrovirus_Pol_polyprotein"/>
</dbReference>